<evidence type="ECO:0000259" key="1">
    <source>
        <dbReference type="PROSITE" id="PS50104"/>
    </source>
</evidence>
<dbReference type="Pfam" id="PF13676">
    <property type="entry name" value="TIR_2"/>
    <property type="match status" value="1"/>
</dbReference>
<dbReference type="InterPro" id="IPR000157">
    <property type="entry name" value="TIR_dom"/>
</dbReference>
<dbReference type="STRING" id="1003.SAMN04488541_1002177"/>
<dbReference type="Proteomes" id="UP000199513">
    <property type="component" value="Unassembled WGS sequence"/>
</dbReference>
<dbReference type="OrthoDB" id="7285215at2"/>
<dbReference type="GO" id="GO:0007165">
    <property type="term" value="P:signal transduction"/>
    <property type="evidence" value="ECO:0007669"/>
    <property type="project" value="InterPro"/>
</dbReference>
<sequence>MTEYDIFISFADENEAYAVKLCEALQKEGIKAWCSAKNVGIAGNIYGEISHALHHAPFFLPLISKHYQRNWHKIEFENGCYNKAPQYIIPVAYGVTYKYIENNPIFTLIRNIRLVEANNISVSKLAKLIAARVRNPEAPPPPPKKLLMSFIPLFLLESKFLLSLVAAVLALSLYKLLNVPSENHSQPALPPIKKDTLTIADSFKEITKFLEVTIDFDNPNVDKLKVINIKEDKTEDYLSNDYKGLMVLNFILHNKGNQDFDIAYIKVEAQRNNEDLYFNSRAGVLRKISDTSQEPNIFAIEIPNEYPNTHYLYAVTPSFHCPREKQIVLPIVFYQKKQNNYLLPDTSAEFVVHFITVQRTYALSKSFYFEEGALYSEYQ</sequence>
<dbReference type="InterPro" id="IPR035897">
    <property type="entry name" value="Toll_tir_struct_dom_sf"/>
</dbReference>
<evidence type="ECO:0000313" key="2">
    <source>
        <dbReference type="EMBL" id="SFE52485.1"/>
    </source>
</evidence>
<dbReference type="SUPFAM" id="SSF52200">
    <property type="entry name" value="Toll/Interleukin receptor TIR domain"/>
    <property type="match status" value="1"/>
</dbReference>
<proteinExistence type="predicted"/>
<feature type="domain" description="TIR" evidence="1">
    <location>
        <begin position="2"/>
        <end position="133"/>
    </location>
</feature>
<protein>
    <submittedName>
        <fullName evidence="2">TIR domain-containing protein</fullName>
    </submittedName>
</protein>
<name>A0A1I2B8K3_9BACT</name>
<evidence type="ECO:0000313" key="3">
    <source>
        <dbReference type="Proteomes" id="UP000199513"/>
    </source>
</evidence>
<reference evidence="2 3" key="1">
    <citation type="submission" date="2016-10" db="EMBL/GenBank/DDBJ databases">
        <authorList>
            <person name="de Groot N.N."/>
        </authorList>
    </citation>
    <scope>NUCLEOTIDE SEQUENCE [LARGE SCALE GENOMIC DNA]</scope>
    <source>
        <strain>GEY</strain>
        <strain evidence="3">DSM 9560</strain>
    </source>
</reference>
<accession>A0A1I2B8K3</accession>
<dbReference type="AlphaFoldDB" id="A0A1I2B8K3"/>
<dbReference type="Gene3D" id="3.40.50.10140">
    <property type="entry name" value="Toll/interleukin-1 receptor homology (TIR) domain"/>
    <property type="match status" value="1"/>
</dbReference>
<organism evidence="2 3">
    <name type="scientific">Thermoflexibacter ruber</name>
    <dbReference type="NCBI Taxonomy" id="1003"/>
    <lineage>
        <taxon>Bacteria</taxon>
        <taxon>Pseudomonadati</taxon>
        <taxon>Bacteroidota</taxon>
        <taxon>Cytophagia</taxon>
        <taxon>Cytophagales</taxon>
        <taxon>Thermoflexibacteraceae</taxon>
        <taxon>Thermoflexibacter</taxon>
    </lineage>
</organism>
<dbReference type="PROSITE" id="PS50104">
    <property type="entry name" value="TIR"/>
    <property type="match status" value="1"/>
</dbReference>
<dbReference type="EMBL" id="FONY01000002">
    <property type="protein sequence ID" value="SFE52485.1"/>
    <property type="molecule type" value="Genomic_DNA"/>
</dbReference>
<dbReference type="RefSeq" id="WP_091539086.1">
    <property type="nucleotide sequence ID" value="NZ_FONY01000002.1"/>
</dbReference>
<keyword evidence="3" id="KW-1185">Reference proteome</keyword>
<gene>
    <name evidence="2" type="ORF">SAMN04488541_1002177</name>
</gene>